<evidence type="ECO:0000256" key="1">
    <source>
        <dbReference type="SAM" id="MobiDB-lite"/>
    </source>
</evidence>
<evidence type="ECO:0000256" key="2">
    <source>
        <dbReference type="SAM" id="SignalP"/>
    </source>
</evidence>
<evidence type="ECO:0000313" key="4">
    <source>
        <dbReference type="MGI" id="MGI:3782099"/>
    </source>
</evidence>
<dbReference type="MGI" id="MGI:3782099">
    <property type="gene designation" value="Rbakdn"/>
</dbReference>
<dbReference type="Proteomes" id="UP000000589">
    <property type="component" value="Chromosome 5"/>
</dbReference>
<dbReference type="Ensembl" id="ENSMUST00000198334.3">
    <property type="protein sequence ID" value="ENSMUSP00000160125.1"/>
    <property type="gene ID" value="ENSMUSG00000104529.6"/>
</dbReference>
<feature type="chain" id="PRO_5044720708" evidence="2">
    <location>
        <begin position="18"/>
        <end position="60"/>
    </location>
</feature>
<reference evidence="3 5" key="2">
    <citation type="journal article" date="2011" name="PLoS Biol.">
        <title>Modernizing reference genome assemblies.</title>
        <authorList>
            <person name="Church D.M."/>
            <person name="Schneider V.A."/>
            <person name="Graves T."/>
            <person name="Auger K."/>
            <person name="Cunningham F."/>
            <person name="Bouk N."/>
            <person name="Chen H.C."/>
            <person name="Agarwala R."/>
            <person name="McLaren W.M."/>
            <person name="Ritchie G.R."/>
            <person name="Albracht D."/>
            <person name="Kremitzki M."/>
            <person name="Rock S."/>
            <person name="Kotkiewicz H."/>
            <person name="Kremitzki C."/>
            <person name="Wollam A."/>
            <person name="Trani L."/>
            <person name="Fulton L."/>
            <person name="Fulton R."/>
            <person name="Matthews L."/>
            <person name="Whitehead S."/>
            <person name="Chow W."/>
            <person name="Torrance J."/>
            <person name="Dunn M."/>
            <person name="Harden G."/>
            <person name="Threadgold G."/>
            <person name="Wood J."/>
            <person name="Collins J."/>
            <person name="Heath P."/>
            <person name="Griffiths G."/>
            <person name="Pelan S."/>
            <person name="Grafham D."/>
            <person name="Eichler E.E."/>
            <person name="Weinstock G."/>
            <person name="Mardis E.R."/>
            <person name="Wilson R.K."/>
            <person name="Howe K."/>
            <person name="Flicek P."/>
            <person name="Hubbard T."/>
        </authorList>
    </citation>
    <scope>NUCLEOTIDE SEQUENCE [LARGE SCALE GENOMIC DNA]</scope>
    <source>
        <strain evidence="3 5">C57BL/6J</strain>
    </source>
</reference>
<sequence>MWPPLLLLFLLLPAAHGAPHPAADLQENFPSVLEEIQTEGDRGMWREDNPFAGSRCPPGS</sequence>
<dbReference type="Ensembl" id="ENSMUST00000274975.1">
    <property type="protein sequence ID" value="ENSMUSP00000160127.1"/>
    <property type="gene ID" value="ENSMUSG00000104529.6"/>
</dbReference>
<proteinExistence type="predicted"/>
<gene>
    <name evidence="3 4" type="primary">Rbakdn</name>
</gene>
<evidence type="ECO:0000313" key="5">
    <source>
        <dbReference type="Proteomes" id="UP000000589"/>
    </source>
</evidence>
<dbReference type="AlphaFoldDB" id="A0ABA7IXH0"/>
<protein>
    <submittedName>
        <fullName evidence="3">RB-associated KRAB zinc finger downstream neighbor (non-protein coding)</fullName>
    </submittedName>
</protein>
<dbReference type="Ensembl" id="ENSMUST00000274965.1">
    <property type="protein sequence ID" value="ENSMUSP00000160126.1"/>
    <property type="gene ID" value="ENSMUSG00000104529.6"/>
</dbReference>
<reference evidence="3 5" key="1">
    <citation type="journal article" date="2009" name="PLoS Biol.">
        <title>Lineage-specific biology revealed by a finished genome assembly of the mouse.</title>
        <authorList>
            <consortium name="Mouse Genome Sequencing Consortium"/>
            <person name="Church D.M."/>
            <person name="Goodstadt L."/>
            <person name="Hillier L.W."/>
            <person name="Zody M.C."/>
            <person name="Goldstein S."/>
            <person name="She X."/>
            <person name="Bult C.J."/>
            <person name="Agarwala R."/>
            <person name="Cherry J.L."/>
            <person name="DiCuccio M."/>
            <person name="Hlavina W."/>
            <person name="Kapustin Y."/>
            <person name="Meric P."/>
            <person name="Maglott D."/>
            <person name="Birtle Z."/>
            <person name="Marques A.C."/>
            <person name="Graves T."/>
            <person name="Zhou S."/>
            <person name="Teague B."/>
            <person name="Potamousis K."/>
            <person name="Churas C."/>
            <person name="Place M."/>
            <person name="Herschleb J."/>
            <person name="Runnheim R."/>
            <person name="Forrest D."/>
            <person name="Amos-Landgraf J."/>
            <person name="Schwartz D.C."/>
            <person name="Cheng Z."/>
            <person name="Lindblad-Toh K."/>
            <person name="Eichler E.E."/>
            <person name="Ponting C.P."/>
        </authorList>
    </citation>
    <scope>NUCLEOTIDE SEQUENCE [LARGE SCALE GENOMIC DNA]</scope>
    <source>
        <strain evidence="3 5">C57BL/6J</strain>
    </source>
</reference>
<evidence type="ECO:0000313" key="3">
    <source>
        <dbReference type="Ensembl" id="ENSMUSP00000160127.1"/>
    </source>
</evidence>
<organism evidence="3 5">
    <name type="scientific">Mus musculus</name>
    <name type="common">Mouse</name>
    <dbReference type="NCBI Taxonomy" id="10090"/>
    <lineage>
        <taxon>Eukaryota</taxon>
        <taxon>Metazoa</taxon>
        <taxon>Chordata</taxon>
        <taxon>Craniata</taxon>
        <taxon>Vertebrata</taxon>
        <taxon>Euteleostomi</taxon>
        <taxon>Mammalia</taxon>
        <taxon>Eutheria</taxon>
        <taxon>Euarchontoglires</taxon>
        <taxon>Glires</taxon>
        <taxon>Rodentia</taxon>
        <taxon>Myomorpha</taxon>
        <taxon>Muroidea</taxon>
        <taxon>Muridae</taxon>
        <taxon>Murinae</taxon>
        <taxon>Mus</taxon>
        <taxon>Mus</taxon>
    </lineage>
</organism>
<feature type="signal peptide" evidence="2">
    <location>
        <begin position="1"/>
        <end position="17"/>
    </location>
</feature>
<feature type="compositionally biased region" description="Basic and acidic residues" evidence="1">
    <location>
        <begin position="39"/>
        <end position="49"/>
    </location>
</feature>
<feature type="region of interest" description="Disordered" evidence="1">
    <location>
        <begin position="39"/>
        <end position="60"/>
    </location>
</feature>
<dbReference type="Ensembl" id="ENSMUST00000200314.6">
    <property type="protein sequence ID" value="ENSMUSP00000160124.1"/>
    <property type="gene ID" value="ENSMUSG00000104529.6"/>
</dbReference>
<keyword evidence="2" id="KW-0732">Signal</keyword>
<keyword evidence="5" id="KW-1185">Reference proteome</keyword>
<accession>A0ABA7IXH0</accession>
<name>A0ABA7IXH0_MOUSE</name>
<reference evidence="3" key="3">
    <citation type="submission" date="2025-05" db="UniProtKB">
        <authorList>
            <consortium name="Ensembl"/>
        </authorList>
    </citation>
    <scope>IDENTIFICATION</scope>
    <source>
        <strain evidence="3">C57BL/6J</strain>
    </source>
</reference>